<dbReference type="RefSeq" id="XP_060422845.1">
    <property type="nucleotide sequence ID" value="XM_060573081.1"/>
</dbReference>
<name>A0AAJ0EN11_9PEZI</name>
<evidence type="ECO:0000313" key="2">
    <source>
        <dbReference type="Proteomes" id="UP001224890"/>
    </source>
</evidence>
<dbReference type="AlphaFoldDB" id="A0AAJ0EN11"/>
<comment type="caution">
    <text evidence="1">The sequence shown here is derived from an EMBL/GenBank/DDBJ whole genome shotgun (WGS) entry which is preliminary data.</text>
</comment>
<accession>A0AAJ0EN11</accession>
<evidence type="ECO:0008006" key="3">
    <source>
        <dbReference type="Google" id="ProtNLM"/>
    </source>
</evidence>
<dbReference type="InterPro" id="IPR029063">
    <property type="entry name" value="SAM-dependent_MTases_sf"/>
</dbReference>
<evidence type="ECO:0000313" key="1">
    <source>
        <dbReference type="EMBL" id="KAK1658081.1"/>
    </source>
</evidence>
<reference evidence="1" key="1">
    <citation type="submission" date="2021-06" db="EMBL/GenBank/DDBJ databases">
        <title>Comparative genomics, transcriptomics and evolutionary studies reveal genomic signatures of adaptation to plant cell wall in hemibiotrophic fungi.</title>
        <authorList>
            <consortium name="DOE Joint Genome Institute"/>
            <person name="Baroncelli R."/>
            <person name="Diaz J.F."/>
            <person name="Benocci T."/>
            <person name="Peng M."/>
            <person name="Battaglia E."/>
            <person name="Haridas S."/>
            <person name="Andreopoulos W."/>
            <person name="Labutti K."/>
            <person name="Pangilinan J."/>
            <person name="Floch G.L."/>
            <person name="Makela M.R."/>
            <person name="Henrissat B."/>
            <person name="Grigoriev I.V."/>
            <person name="Crouch J.A."/>
            <person name="De Vries R.P."/>
            <person name="Sukno S.A."/>
            <person name="Thon M.R."/>
        </authorList>
    </citation>
    <scope>NUCLEOTIDE SEQUENCE</scope>
    <source>
        <strain evidence="1">CBS 193.32</strain>
    </source>
</reference>
<sequence length="209" mass="23684">MAVPAATRQYPKNDSLAQAWDLLNWSLEIAHGNQVYYPVSDVESVVDFPTNSAIWQARAAEMRGFNGLAIAQFVGYRDPQLHPRLDSLRDNVCLEVDQNTIWNERNYDLIHSRVIGHIEKWPEFLANVQACLASGGELIIEVVEIIPSTDDDSLPETYPLLKLSRILYEPSETPEEQLGHVFSNIGRDLNKIGMQPKITHYKLPVKHHG</sequence>
<keyword evidence="2" id="KW-1185">Reference proteome</keyword>
<dbReference type="GeneID" id="85457607"/>
<dbReference type="EMBL" id="JAHMHR010000079">
    <property type="protein sequence ID" value="KAK1658081.1"/>
    <property type="molecule type" value="Genomic_DNA"/>
</dbReference>
<proteinExistence type="predicted"/>
<dbReference type="Proteomes" id="UP001224890">
    <property type="component" value="Unassembled WGS sequence"/>
</dbReference>
<gene>
    <name evidence="1" type="ORF">BDP55DRAFT_638185</name>
</gene>
<organism evidence="1 2">
    <name type="scientific">Colletotrichum godetiae</name>
    <dbReference type="NCBI Taxonomy" id="1209918"/>
    <lineage>
        <taxon>Eukaryota</taxon>
        <taxon>Fungi</taxon>
        <taxon>Dikarya</taxon>
        <taxon>Ascomycota</taxon>
        <taxon>Pezizomycotina</taxon>
        <taxon>Sordariomycetes</taxon>
        <taxon>Hypocreomycetidae</taxon>
        <taxon>Glomerellales</taxon>
        <taxon>Glomerellaceae</taxon>
        <taxon>Colletotrichum</taxon>
        <taxon>Colletotrichum acutatum species complex</taxon>
    </lineage>
</organism>
<dbReference type="SUPFAM" id="SSF53335">
    <property type="entry name" value="S-adenosyl-L-methionine-dependent methyltransferases"/>
    <property type="match status" value="1"/>
</dbReference>
<protein>
    <recommendedName>
        <fullName evidence="3">Methyltransferase</fullName>
    </recommendedName>
</protein>